<comment type="subcellular location">
    <subcellularLocation>
        <location evidence="1">Membrane</location>
        <topology evidence="1">Multi-pass membrane protein</topology>
    </subcellularLocation>
</comment>
<name>A0AAU9X6M5_9CNID</name>
<keyword evidence="10" id="KW-0769">Symport</keyword>
<evidence type="ECO:0000256" key="15">
    <source>
        <dbReference type="ARBA" id="ARBA00023136"/>
    </source>
</evidence>
<evidence type="ECO:0000256" key="3">
    <source>
        <dbReference type="ARBA" id="ARBA00022448"/>
    </source>
</evidence>
<keyword evidence="14" id="KW-0406">Ion transport</keyword>
<proteinExistence type="inferred from homology"/>
<evidence type="ECO:0000256" key="2">
    <source>
        <dbReference type="ARBA" id="ARBA00005364"/>
    </source>
</evidence>
<evidence type="ECO:0000256" key="12">
    <source>
        <dbReference type="ARBA" id="ARBA00022989"/>
    </source>
</evidence>
<feature type="transmembrane region" description="Helical" evidence="17">
    <location>
        <begin position="598"/>
        <end position="619"/>
    </location>
</feature>
<dbReference type="GO" id="GO:0015293">
    <property type="term" value="F:symporter activity"/>
    <property type="evidence" value="ECO:0007669"/>
    <property type="project" value="UniProtKB-KW"/>
</dbReference>
<accession>A0AAU9X6M5</accession>
<dbReference type="EMBL" id="CALNXJ010000032">
    <property type="protein sequence ID" value="CAH3138736.1"/>
    <property type="molecule type" value="Genomic_DNA"/>
</dbReference>
<keyword evidence="3" id="KW-0813">Transport</keyword>
<keyword evidence="15 17" id="KW-0472">Membrane</keyword>
<feature type="transmembrane region" description="Helical" evidence="17">
    <location>
        <begin position="631"/>
        <end position="654"/>
    </location>
</feature>
<dbReference type="NCBIfam" id="TIGR00367">
    <property type="entry name" value="calcium/sodium antiporter"/>
    <property type="match status" value="1"/>
</dbReference>
<feature type="transmembrane region" description="Helical" evidence="17">
    <location>
        <begin position="196"/>
        <end position="215"/>
    </location>
</feature>
<gene>
    <name evidence="19" type="ORF">PMEA_00018581</name>
</gene>
<comment type="similarity">
    <text evidence="2">Belongs to the Ca(2+):cation antiporter (CaCA) (TC 2.A.19) family. SLC24A subfamily.</text>
</comment>
<comment type="caution">
    <text evidence="19">The sequence shown here is derived from an EMBL/GenBank/DDBJ whole genome shotgun (WGS) entry which is preliminary data.</text>
</comment>
<keyword evidence="20" id="KW-1185">Reference proteome</keyword>
<feature type="transmembrane region" description="Helical" evidence="17">
    <location>
        <begin position="661"/>
        <end position="681"/>
    </location>
</feature>
<protein>
    <recommendedName>
        <fullName evidence="18">Sodium/calcium exchanger membrane region domain-containing protein</fullName>
    </recommendedName>
</protein>
<keyword evidence="8" id="KW-0732">Signal</keyword>
<dbReference type="PANTHER" id="PTHR10846:SF72">
    <property type="entry name" value="SODIUM_POTASSIUM_CALCIUM EXCHANGER NCKX30C"/>
    <property type="match status" value="1"/>
</dbReference>
<dbReference type="InterPro" id="IPR044880">
    <property type="entry name" value="NCX_ion-bd_dom_sf"/>
</dbReference>
<feature type="domain" description="Sodium/calcium exchanger membrane region" evidence="18">
    <location>
        <begin position="529"/>
        <end position="678"/>
    </location>
</feature>
<dbReference type="InterPro" id="IPR004837">
    <property type="entry name" value="NaCa_Exmemb"/>
</dbReference>
<dbReference type="FunFam" id="1.20.1420.30:FF:000009">
    <property type="entry name" value="sodium/potassium/calcium exchanger 5 isoform X2"/>
    <property type="match status" value="1"/>
</dbReference>
<feature type="transmembrane region" description="Helical" evidence="17">
    <location>
        <begin position="528"/>
        <end position="552"/>
    </location>
</feature>
<feature type="transmembrane region" description="Helical" evidence="17">
    <location>
        <begin position="92"/>
        <end position="119"/>
    </location>
</feature>
<feature type="transmembrane region" description="Helical" evidence="17">
    <location>
        <begin position="131"/>
        <end position="155"/>
    </location>
</feature>
<evidence type="ECO:0000256" key="13">
    <source>
        <dbReference type="ARBA" id="ARBA00023053"/>
    </source>
</evidence>
<keyword evidence="13" id="KW-0915">Sodium</keyword>
<dbReference type="PANTHER" id="PTHR10846">
    <property type="entry name" value="SODIUM/POTASSIUM/CALCIUM EXCHANGER"/>
    <property type="match status" value="1"/>
</dbReference>
<evidence type="ECO:0000313" key="19">
    <source>
        <dbReference type="EMBL" id="CAH3138736.1"/>
    </source>
</evidence>
<dbReference type="GO" id="GO:0006874">
    <property type="term" value="P:intracellular calcium ion homeostasis"/>
    <property type="evidence" value="ECO:0007669"/>
    <property type="project" value="TreeGrafter"/>
</dbReference>
<keyword evidence="12 17" id="KW-1133">Transmembrane helix</keyword>
<feature type="transmembrane region" description="Helical" evidence="17">
    <location>
        <begin position="20"/>
        <end position="40"/>
    </location>
</feature>
<evidence type="ECO:0000256" key="10">
    <source>
        <dbReference type="ARBA" id="ARBA00022847"/>
    </source>
</evidence>
<evidence type="ECO:0000256" key="8">
    <source>
        <dbReference type="ARBA" id="ARBA00022729"/>
    </source>
</evidence>
<feature type="domain" description="Sodium/calcium exchanger membrane region" evidence="18">
    <location>
        <begin position="96"/>
        <end position="238"/>
    </location>
</feature>
<sequence>MALRLQRSFILQRFQRPRTLCPHVFLVTSVLLCGAVNFLAEFDGKTLSLVAGGARTVRKQRLLLSVNESSSNDKGEYPPDIFTLEEKRKGAVILHIIGMCYMFLALSIACDEFFIPALAVITEKLSISEDVAGATFMAAGGSMPELCTSFIGVFVAPNSNVGFGTIVGSAVFNVLFVIGMCAVFSKELLKLTWWPLFRDCMFYSVALIILIAFFSNGEIEWWESLVMITVYLLYVTFMKFNHKIEKLVKSKLKSNKVSSLHSKGAKVGEQDSSLEKAVENLCTTSKESNGLPCFRYGALQLVIHTIDPLGEASVAVKVNKLKKLKCVKVKVGIERDSSAISSTQDVNKFSSLENQRQLNFPAVNSSMNVQVDSAQASSFGNHTVNVDGYSAFDGQRRDSSYQIKNGDVTSRDSSLVNGDSSLPLVNIVPDENHVPGRVLDMSEHSSNVYRTSTESPSSQTTGLQLSSHQQLVDVESAREAALDDESEPIDLSWPSGWKDRIVYIIRAPVVFCMYYTAQDIKRPGKRYLYLWCFVWSMLWIVGFSYLMVWWATEVGSTLGIETEIMGLTFLAAGTSIPDLITSVLVARKGFGDMAVSSSIGSNLFDVTIGLPLPWLIYSAANVGKAMVVNSSGLFCSVFLLFIMLIAVVIAIAVSKWRLSKLLGGAMFQLYVVFLVISLLLLKDVIKCPDI</sequence>
<keyword evidence="4" id="KW-0050">Antiport</keyword>
<dbReference type="AlphaFoldDB" id="A0AAU9X6M5"/>
<keyword evidence="11" id="KW-0630">Potassium</keyword>
<evidence type="ECO:0000256" key="5">
    <source>
        <dbReference type="ARBA" id="ARBA00022538"/>
    </source>
</evidence>
<evidence type="ECO:0000256" key="6">
    <source>
        <dbReference type="ARBA" id="ARBA00022568"/>
    </source>
</evidence>
<dbReference type="Proteomes" id="UP001159428">
    <property type="component" value="Unassembled WGS sequence"/>
</dbReference>
<dbReference type="GO" id="GO:0005262">
    <property type="term" value="F:calcium channel activity"/>
    <property type="evidence" value="ECO:0007669"/>
    <property type="project" value="TreeGrafter"/>
</dbReference>
<evidence type="ECO:0000256" key="4">
    <source>
        <dbReference type="ARBA" id="ARBA00022449"/>
    </source>
</evidence>
<keyword evidence="16" id="KW-0739">Sodium transport</keyword>
<feature type="transmembrane region" description="Helical" evidence="17">
    <location>
        <begin position="161"/>
        <end position="184"/>
    </location>
</feature>
<dbReference type="FunFam" id="1.20.1420.30:FF:000004">
    <property type="entry name" value="Sodium/potassium/calcium exchanger 2 isoform 1"/>
    <property type="match status" value="1"/>
</dbReference>
<evidence type="ECO:0000256" key="14">
    <source>
        <dbReference type="ARBA" id="ARBA00023065"/>
    </source>
</evidence>
<evidence type="ECO:0000256" key="1">
    <source>
        <dbReference type="ARBA" id="ARBA00004141"/>
    </source>
</evidence>
<keyword evidence="7 17" id="KW-0812">Transmembrane</keyword>
<dbReference type="GO" id="GO:0008273">
    <property type="term" value="F:calcium, potassium:sodium antiporter activity"/>
    <property type="evidence" value="ECO:0007669"/>
    <property type="project" value="TreeGrafter"/>
</dbReference>
<keyword evidence="9" id="KW-0106">Calcium</keyword>
<dbReference type="Gene3D" id="1.20.1420.30">
    <property type="entry name" value="NCX, central ion-binding region"/>
    <property type="match status" value="2"/>
</dbReference>
<feature type="transmembrane region" description="Helical" evidence="17">
    <location>
        <begin position="221"/>
        <end position="240"/>
    </location>
</feature>
<evidence type="ECO:0000256" key="9">
    <source>
        <dbReference type="ARBA" id="ARBA00022837"/>
    </source>
</evidence>
<feature type="transmembrane region" description="Helical" evidence="17">
    <location>
        <begin position="564"/>
        <end position="586"/>
    </location>
</feature>
<dbReference type="Pfam" id="PF01699">
    <property type="entry name" value="Na_Ca_ex"/>
    <property type="match status" value="2"/>
</dbReference>
<keyword evidence="6" id="KW-0109">Calcium transport</keyword>
<organism evidence="19 20">
    <name type="scientific">Pocillopora meandrina</name>
    <dbReference type="NCBI Taxonomy" id="46732"/>
    <lineage>
        <taxon>Eukaryota</taxon>
        <taxon>Metazoa</taxon>
        <taxon>Cnidaria</taxon>
        <taxon>Anthozoa</taxon>
        <taxon>Hexacorallia</taxon>
        <taxon>Scleractinia</taxon>
        <taxon>Astrocoeniina</taxon>
        <taxon>Pocilloporidae</taxon>
        <taxon>Pocillopora</taxon>
    </lineage>
</organism>
<dbReference type="GO" id="GO:0005886">
    <property type="term" value="C:plasma membrane"/>
    <property type="evidence" value="ECO:0007669"/>
    <property type="project" value="TreeGrafter"/>
</dbReference>
<evidence type="ECO:0000256" key="11">
    <source>
        <dbReference type="ARBA" id="ARBA00022958"/>
    </source>
</evidence>
<evidence type="ECO:0000259" key="18">
    <source>
        <dbReference type="Pfam" id="PF01699"/>
    </source>
</evidence>
<keyword evidence="5" id="KW-0633">Potassium transport</keyword>
<dbReference type="InterPro" id="IPR004481">
    <property type="entry name" value="K/Na/Ca-exchanger"/>
</dbReference>
<reference evidence="19 20" key="1">
    <citation type="submission" date="2022-05" db="EMBL/GenBank/DDBJ databases">
        <authorList>
            <consortium name="Genoscope - CEA"/>
            <person name="William W."/>
        </authorList>
    </citation>
    <scope>NUCLEOTIDE SEQUENCE [LARGE SCALE GENOMIC DNA]</scope>
</reference>
<evidence type="ECO:0000256" key="16">
    <source>
        <dbReference type="ARBA" id="ARBA00023201"/>
    </source>
</evidence>
<evidence type="ECO:0000313" key="20">
    <source>
        <dbReference type="Proteomes" id="UP001159428"/>
    </source>
</evidence>
<evidence type="ECO:0000256" key="7">
    <source>
        <dbReference type="ARBA" id="ARBA00022692"/>
    </source>
</evidence>
<evidence type="ECO:0000256" key="17">
    <source>
        <dbReference type="SAM" id="Phobius"/>
    </source>
</evidence>